<protein>
    <recommendedName>
        <fullName evidence="2">2EXR domain-containing protein</fullName>
    </recommendedName>
</protein>
<dbReference type="OrthoDB" id="5397846at2759"/>
<feature type="domain" description="2EXR" evidence="2">
    <location>
        <begin position="82"/>
        <end position="180"/>
    </location>
</feature>
<feature type="compositionally biased region" description="Polar residues" evidence="1">
    <location>
        <begin position="1"/>
        <end position="19"/>
    </location>
</feature>
<name>A0A1Y2A4A4_9PLEO</name>
<dbReference type="PANTHER" id="PTHR42085">
    <property type="entry name" value="F-BOX DOMAIN-CONTAINING PROTEIN"/>
    <property type="match status" value="1"/>
</dbReference>
<dbReference type="InterPro" id="IPR045518">
    <property type="entry name" value="2EXR"/>
</dbReference>
<evidence type="ECO:0000313" key="4">
    <source>
        <dbReference type="Proteomes" id="UP000193144"/>
    </source>
</evidence>
<organism evidence="3 4">
    <name type="scientific">Clohesyomyces aquaticus</name>
    <dbReference type="NCBI Taxonomy" id="1231657"/>
    <lineage>
        <taxon>Eukaryota</taxon>
        <taxon>Fungi</taxon>
        <taxon>Dikarya</taxon>
        <taxon>Ascomycota</taxon>
        <taxon>Pezizomycotina</taxon>
        <taxon>Dothideomycetes</taxon>
        <taxon>Pleosporomycetidae</taxon>
        <taxon>Pleosporales</taxon>
        <taxon>Lindgomycetaceae</taxon>
        <taxon>Clohesyomyces</taxon>
    </lineage>
</organism>
<feature type="region of interest" description="Disordered" evidence="1">
    <location>
        <begin position="1"/>
        <end position="23"/>
    </location>
</feature>
<dbReference type="AlphaFoldDB" id="A0A1Y2A4A4"/>
<dbReference type="STRING" id="1231657.A0A1Y2A4A4"/>
<evidence type="ECO:0000313" key="3">
    <source>
        <dbReference type="EMBL" id="ORY17127.1"/>
    </source>
</evidence>
<accession>A0A1Y2A4A4</accession>
<evidence type="ECO:0000256" key="1">
    <source>
        <dbReference type="SAM" id="MobiDB-lite"/>
    </source>
</evidence>
<dbReference type="InterPro" id="IPR038883">
    <property type="entry name" value="AN11006-like"/>
</dbReference>
<dbReference type="Pfam" id="PF20150">
    <property type="entry name" value="2EXR"/>
    <property type="match status" value="1"/>
</dbReference>
<proteinExistence type="predicted"/>
<reference evidence="3 4" key="1">
    <citation type="submission" date="2016-07" db="EMBL/GenBank/DDBJ databases">
        <title>Pervasive Adenine N6-methylation of Active Genes in Fungi.</title>
        <authorList>
            <consortium name="DOE Joint Genome Institute"/>
            <person name="Mondo S.J."/>
            <person name="Dannebaum R.O."/>
            <person name="Kuo R.C."/>
            <person name="Labutti K."/>
            <person name="Haridas S."/>
            <person name="Kuo A."/>
            <person name="Salamov A."/>
            <person name="Ahrendt S.R."/>
            <person name="Lipzen A."/>
            <person name="Sullivan W."/>
            <person name="Andreopoulos W.B."/>
            <person name="Clum A."/>
            <person name="Lindquist E."/>
            <person name="Daum C."/>
            <person name="Ramamoorthy G.K."/>
            <person name="Gryganskyi A."/>
            <person name="Culley D."/>
            <person name="Magnuson J.K."/>
            <person name="James T.Y."/>
            <person name="O'Malley M.A."/>
            <person name="Stajich J.E."/>
            <person name="Spatafora J.W."/>
            <person name="Visel A."/>
            <person name="Grigoriev I.V."/>
        </authorList>
    </citation>
    <scope>NUCLEOTIDE SEQUENCE [LARGE SCALE GENOMIC DNA]</scope>
    <source>
        <strain evidence="3 4">CBS 115471</strain>
    </source>
</reference>
<dbReference type="EMBL" id="MCFA01000014">
    <property type="protein sequence ID" value="ORY17127.1"/>
    <property type="molecule type" value="Genomic_DNA"/>
</dbReference>
<sequence length="337" mass="38467">MSQLQNTSNDGQVAASSGRYSKRKRAQVNYYIETSDVEDNVADTTDARGDENSQDVVEEFAPPKKRQATRPSRPLPKRKIFPFLELPAELRLMIYEMCLVDPQPIVLQAVTQNYRRTVERAGKDWIKQRYHHWTNRMVAEADEPGETLEPRILIPSILAVNRQINQEAREMLYENKFCFCDPLALHSFLANIGPRAALLIKDITIGSWQYSRGMHKAYNHACFALLANATNIEHLKLDCWLGTGSQPKWVARQIYRDGFPWLEAMASAKGKLDAAVDVIEIRNDNFSGRGWRSRSQVSAEKDAEDFKNELRRLLGVQMKKIKATPKKATKGKKSKSD</sequence>
<keyword evidence="4" id="KW-1185">Reference proteome</keyword>
<gene>
    <name evidence="3" type="ORF">BCR34DRAFT_671412</name>
</gene>
<dbReference type="Proteomes" id="UP000193144">
    <property type="component" value="Unassembled WGS sequence"/>
</dbReference>
<evidence type="ECO:0000259" key="2">
    <source>
        <dbReference type="Pfam" id="PF20150"/>
    </source>
</evidence>
<feature type="region of interest" description="Disordered" evidence="1">
    <location>
        <begin position="35"/>
        <end position="74"/>
    </location>
</feature>
<dbReference type="PANTHER" id="PTHR42085:SF8">
    <property type="entry name" value="F-BOX DOMAIN-CONTAINING PROTEIN"/>
    <property type="match status" value="1"/>
</dbReference>
<comment type="caution">
    <text evidence="3">The sequence shown here is derived from an EMBL/GenBank/DDBJ whole genome shotgun (WGS) entry which is preliminary data.</text>
</comment>